<dbReference type="PROSITE" id="PS50088">
    <property type="entry name" value="ANK_REPEAT"/>
    <property type="match status" value="1"/>
</dbReference>
<keyword evidence="3" id="KW-1185">Reference proteome</keyword>
<dbReference type="Gene3D" id="1.25.40.20">
    <property type="entry name" value="Ankyrin repeat-containing domain"/>
    <property type="match status" value="1"/>
</dbReference>
<keyword evidence="1" id="KW-0040">ANK repeat</keyword>
<dbReference type="RefSeq" id="WP_300447151.1">
    <property type="nucleotide sequence ID" value="NZ_CP145316.1"/>
</dbReference>
<dbReference type="InterPro" id="IPR036770">
    <property type="entry name" value="Ankyrin_rpt-contain_sf"/>
</dbReference>
<dbReference type="Pfam" id="PF00023">
    <property type="entry name" value="Ank"/>
    <property type="match status" value="1"/>
</dbReference>
<evidence type="ECO:0000256" key="1">
    <source>
        <dbReference type="PROSITE-ProRule" id="PRU00023"/>
    </source>
</evidence>
<name>A0ABZ3F211_9HELI</name>
<evidence type="ECO:0008006" key="4">
    <source>
        <dbReference type="Google" id="ProtNLM"/>
    </source>
</evidence>
<dbReference type="PROSITE" id="PS50297">
    <property type="entry name" value="ANK_REP_REGION"/>
    <property type="match status" value="1"/>
</dbReference>
<organism evidence="2 3">
    <name type="scientific">Helicobacter mastomyrinus</name>
    <dbReference type="NCBI Taxonomy" id="287948"/>
    <lineage>
        <taxon>Bacteria</taxon>
        <taxon>Pseudomonadati</taxon>
        <taxon>Campylobacterota</taxon>
        <taxon>Epsilonproteobacteria</taxon>
        <taxon>Campylobacterales</taxon>
        <taxon>Helicobacteraceae</taxon>
        <taxon>Helicobacter</taxon>
    </lineage>
</organism>
<accession>A0ABZ3F211</accession>
<gene>
    <name evidence="2" type="ORF">V3I05_05550</name>
</gene>
<dbReference type="EMBL" id="CP145316">
    <property type="protein sequence ID" value="XAM17159.1"/>
    <property type="molecule type" value="Genomic_DNA"/>
</dbReference>
<protein>
    <recommendedName>
        <fullName evidence="4">Ankyrin repeat domain-containing protein</fullName>
    </recommendedName>
</protein>
<dbReference type="SUPFAM" id="SSF48403">
    <property type="entry name" value="Ankyrin repeat"/>
    <property type="match status" value="1"/>
</dbReference>
<evidence type="ECO:0000313" key="3">
    <source>
        <dbReference type="Proteomes" id="UP001434737"/>
    </source>
</evidence>
<dbReference type="InterPro" id="IPR002110">
    <property type="entry name" value="Ankyrin_rpt"/>
</dbReference>
<reference evidence="2 3" key="1">
    <citation type="submission" date="2024-02" db="EMBL/GenBank/DDBJ databases">
        <title>Genome and pathogenicity analysis of Helicobacter mastomyrinus isolated from mice.</title>
        <authorList>
            <person name="Zhu L."/>
        </authorList>
    </citation>
    <scope>NUCLEOTIDE SEQUENCE [LARGE SCALE GENOMIC DNA]</scope>
    <source>
        <strain evidence="2 3">Hm-17</strain>
    </source>
</reference>
<feature type="repeat" description="ANK" evidence="1">
    <location>
        <begin position="168"/>
        <end position="203"/>
    </location>
</feature>
<sequence length="224" mass="25061">MTYEEIKKLTHKEMDILQNELWELISNNQVDKVKIFLKDFAIDESFYAPTFDEEQEPLFNAAHCLEKAALVYEQSGNFDMLECLFRYGLKASDNDGFRNVLQYYCDGGGRDERLIAYLLAKGATFEALGKDGLNILHHWAYKQEAEKLALAHHFGADMESKSAVKGCEGQTPLMYAAKSDVAPIGKAMAMLIKLGANIHALDSQNRSVLDVALESNKSILQGKG</sequence>
<evidence type="ECO:0000313" key="2">
    <source>
        <dbReference type="EMBL" id="XAM17159.1"/>
    </source>
</evidence>
<dbReference type="Proteomes" id="UP001434737">
    <property type="component" value="Chromosome"/>
</dbReference>
<proteinExistence type="predicted"/>